<dbReference type="HOGENOM" id="CLU_150782_1_1_1"/>
<dbReference type="GO" id="GO:0016757">
    <property type="term" value="F:glycosyltransferase activity"/>
    <property type="evidence" value="ECO:0007669"/>
    <property type="project" value="UniProtKB-KW"/>
</dbReference>
<keyword evidence="4 7" id="KW-0256">Endoplasmic reticulum</keyword>
<evidence type="ECO:0000313" key="8">
    <source>
        <dbReference type="EMBL" id="KDN46147.1"/>
    </source>
</evidence>
<gene>
    <name evidence="8" type="ORF">K437DRAFT_256331</name>
</gene>
<dbReference type="InterPro" id="IPR013174">
    <property type="entry name" value="DPM3"/>
</dbReference>
<evidence type="ECO:0000256" key="2">
    <source>
        <dbReference type="ARBA" id="ARBA00010430"/>
    </source>
</evidence>
<evidence type="ECO:0000256" key="1">
    <source>
        <dbReference type="ARBA" id="ARBA00004477"/>
    </source>
</evidence>
<keyword evidence="6 7" id="KW-0472">Membrane</keyword>
<dbReference type="Proteomes" id="UP000027361">
    <property type="component" value="Unassembled WGS sequence"/>
</dbReference>
<dbReference type="GeneID" id="25264390"/>
<comment type="function">
    <text evidence="7">Stabilizer subunit of the dolichol-phosphate mannose (DPM) synthase complex; tethers catalytic subunit to the ER.</text>
</comment>
<dbReference type="InParanoid" id="A0A066VWN1"/>
<comment type="caution">
    <text evidence="8">The sequence shown here is derived from an EMBL/GenBank/DDBJ whole genome shotgun (WGS) entry which is preliminary data.</text>
</comment>
<dbReference type="STRING" id="1037660.A0A066VWN1"/>
<dbReference type="OMA" id="DCPEAYT"/>
<dbReference type="GO" id="GO:0005789">
    <property type="term" value="C:endoplasmic reticulum membrane"/>
    <property type="evidence" value="ECO:0007669"/>
    <property type="project" value="UniProtKB-SubCell"/>
</dbReference>
<proteinExistence type="inferred from homology"/>
<dbReference type="PANTHER" id="PTHR16433:SF0">
    <property type="entry name" value="DOLICHOL-PHOSPHATE MANNOSYLTRANSFERASE SUBUNIT 3"/>
    <property type="match status" value="1"/>
</dbReference>
<keyword evidence="9" id="KW-1185">Reference proteome</keyword>
<dbReference type="UniPathway" id="UPA00378"/>
<comment type="subcellular location">
    <subcellularLocation>
        <location evidence="1 7">Endoplasmic reticulum membrane</location>
        <topology evidence="1 7">Multi-pass membrane protein</topology>
    </subcellularLocation>
</comment>
<evidence type="ECO:0000313" key="9">
    <source>
        <dbReference type="Proteomes" id="UP000027361"/>
    </source>
</evidence>
<dbReference type="PANTHER" id="PTHR16433">
    <property type="entry name" value="DOLICHOL-PHOSPHATE MANNOSYLTRANSFERASE SUBUNIT 3"/>
    <property type="match status" value="1"/>
</dbReference>
<comment type="similarity">
    <text evidence="2 7">Belongs to the DPM3 family.</text>
</comment>
<dbReference type="GO" id="GO:0006506">
    <property type="term" value="P:GPI anchor biosynthetic process"/>
    <property type="evidence" value="ECO:0007669"/>
    <property type="project" value="TreeGrafter"/>
</dbReference>
<keyword evidence="8" id="KW-0808">Transferase</keyword>
<organism evidence="8 9">
    <name type="scientific">Tilletiaria anomala (strain ATCC 24038 / CBS 436.72 / UBC 951)</name>
    <dbReference type="NCBI Taxonomy" id="1037660"/>
    <lineage>
        <taxon>Eukaryota</taxon>
        <taxon>Fungi</taxon>
        <taxon>Dikarya</taxon>
        <taxon>Basidiomycota</taxon>
        <taxon>Ustilaginomycotina</taxon>
        <taxon>Exobasidiomycetes</taxon>
        <taxon>Georgefischeriales</taxon>
        <taxon>Tilletiariaceae</taxon>
        <taxon>Tilletiaria</taxon>
    </lineage>
</organism>
<evidence type="ECO:0000256" key="7">
    <source>
        <dbReference type="RuleBase" id="RU365085"/>
    </source>
</evidence>
<dbReference type="EMBL" id="JMSN01000037">
    <property type="protein sequence ID" value="KDN46147.1"/>
    <property type="molecule type" value="Genomic_DNA"/>
</dbReference>
<keyword evidence="5 7" id="KW-1133">Transmembrane helix</keyword>
<dbReference type="OrthoDB" id="2014333at2759"/>
<dbReference type="AlphaFoldDB" id="A0A066VWN1"/>
<dbReference type="FunCoup" id="A0A066VWN1">
    <property type="interactions" value="23"/>
</dbReference>
<evidence type="ECO:0000256" key="6">
    <source>
        <dbReference type="ARBA" id="ARBA00023136"/>
    </source>
</evidence>
<sequence>MTRAKNFAGRVAALTVLYTLLLLDIIPTPLINDKAKKEILPTLPWWALISTGSYLLSQLGWGLYHFSDTPKAYEELMVDIKEAKDFLRGRGVDVDS</sequence>
<name>A0A066VWN1_TILAU</name>
<evidence type="ECO:0000256" key="3">
    <source>
        <dbReference type="ARBA" id="ARBA00022692"/>
    </source>
</evidence>
<evidence type="ECO:0000256" key="4">
    <source>
        <dbReference type="ARBA" id="ARBA00022824"/>
    </source>
</evidence>
<comment type="pathway">
    <text evidence="7">Protein modification; protein glycosylation.</text>
</comment>
<evidence type="ECO:0000256" key="5">
    <source>
        <dbReference type="ARBA" id="ARBA00022989"/>
    </source>
</evidence>
<reference evidence="8 9" key="1">
    <citation type="submission" date="2014-05" db="EMBL/GenBank/DDBJ databases">
        <title>Draft genome sequence of a rare smut relative, Tilletiaria anomala UBC 951.</title>
        <authorList>
            <consortium name="DOE Joint Genome Institute"/>
            <person name="Toome M."/>
            <person name="Kuo A."/>
            <person name="Henrissat B."/>
            <person name="Lipzen A."/>
            <person name="Tritt A."/>
            <person name="Yoshinaga Y."/>
            <person name="Zane M."/>
            <person name="Barry K."/>
            <person name="Grigoriev I.V."/>
            <person name="Spatafora J.W."/>
            <person name="Aimea M.C."/>
        </authorList>
    </citation>
    <scope>NUCLEOTIDE SEQUENCE [LARGE SCALE GENOMIC DNA]</scope>
    <source>
        <strain evidence="8 9">UBC 951</strain>
    </source>
</reference>
<feature type="transmembrane region" description="Helical" evidence="7">
    <location>
        <begin position="43"/>
        <end position="64"/>
    </location>
</feature>
<dbReference type="GO" id="GO:0033185">
    <property type="term" value="C:dolichol-phosphate-mannose synthase complex"/>
    <property type="evidence" value="ECO:0007669"/>
    <property type="project" value="TreeGrafter"/>
</dbReference>
<keyword evidence="8" id="KW-0328">Glycosyltransferase</keyword>
<keyword evidence="3 7" id="KW-0812">Transmembrane</keyword>
<protein>
    <recommendedName>
        <fullName evidence="7">Dolichol-phosphate mannosyltransferase subunit 3</fullName>
    </recommendedName>
</protein>
<dbReference type="RefSeq" id="XP_013243462.1">
    <property type="nucleotide sequence ID" value="XM_013388008.1"/>
</dbReference>
<accession>A0A066VWN1</accession>
<comment type="subunit">
    <text evidence="7">Component of the dolichol-phosphate mannose (DPM) synthase complex.</text>
</comment>
<feature type="transmembrane region" description="Helical" evidence="7">
    <location>
        <begin position="12"/>
        <end position="31"/>
    </location>
</feature>
<dbReference type="Pfam" id="PF08285">
    <property type="entry name" value="DPM3"/>
    <property type="match status" value="1"/>
</dbReference>